<dbReference type="GO" id="GO:0005737">
    <property type="term" value="C:cytoplasm"/>
    <property type="evidence" value="ECO:0007669"/>
    <property type="project" value="UniProtKB-SubCell"/>
</dbReference>
<dbReference type="OrthoDB" id="445556at2759"/>
<proteinExistence type="inferred from homology"/>
<dbReference type="PROSITE" id="PS51074">
    <property type="entry name" value="DPH_MB"/>
    <property type="match status" value="1"/>
</dbReference>
<dbReference type="InterPro" id="IPR044248">
    <property type="entry name" value="DPH3/4-like"/>
</dbReference>
<sequence>MLGRIVREEETKGRNSRDARFKTKIPPFHTSLPIGKDVDYYQLLQLPTTASTDEILRAYKRLALIHHPDKSSPNHPPIPAASNQRPFLAQNGSTRIDFRLLNEAKYVLSDPHRRAEYDATLIIHQGQARQETEQGPHISHQVSLEDFIPYYTDNCDMKNHDKSPVGYEGGGEKEEVEGLEKEVEYWTYPCRCSGQFRITREDLEEGVDVVGCAGCGEWVKVLYEVLEDGP</sequence>
<dbReference type="PANTHER" id="PTHR21454:SF49">
    <property type="entry name" value="RE24848P"/>
    <property type="match status" value="1"/>
</dbReference>
<dbReference type="SMART" id="SM00271">
    <property type="entry name" value="DnaJ"/>
    <property type="match status" value="1"/>
</dbReference>
<evidence type="ECO:0000256" key="9">
    <source>
        <dbReference type="SAM" id="MobiDB-lite"/>
    </source>
</evidence>
<dbReference type="Gene3D" id="3.10.660.10">
    <property type="entry name" value="DPH Zinc finger"/>
    <property type="match status" value="1"/>
</dbReference>
<dbReference type="SUPFAM" id="SSF144217">
    <property type="entry name" value="CSL zinc finger"/>
    <property type="match status" value="1"/>
</dbReference>
<dbReference type="AlphaFoldDB" id="A0A4V1M555"/>
<evidence type="ECO:0000313" key="12">
    <source>
        <dbReference type="EMBL" id="RXK42687.1"/>
    </source>
</evidence>
<evidence type="ECO:0000256" key="3">
    <source>
        <dbReference type="ARBA" id="ARBA00004496"/>
    </source>
</evidence>
<dbReference type="InterPro" id="IPR007872">
    <property type="entry name" value="DPH_MB_dom"/>
</dbReference>
<dbReference type="CDD" id="cd06257">
    <property type="entry name" value="DnaJ"/>
    <property type="match status" value="1"/>
</dbReference>
<dbReference type="Proteomes" id="UP000289152">
    <property type="component" value="Unassembled WGS sequence"/>
</dbReference>
<keyword evidence="13" id="KW-1185">Reference proteome</keyword>
<evidence type="ECO:0000256" key="4">
    <source>
        <dbReference type="ARBA" id="ARBA00006169"/>
    </source>
</evidence>
<dbReference type="VEuPathDB" id="FungiDB:TREMEDRAFT_24284"/>
<comment type="function">
    <text evidence="1">Required for the first step of diphthamide biosynthesis, the transfer of 3-amino-3-carboxypropyl from S-adenosyl-L-methionine to a histidine residue. Diphthamide is a post-translational modification of histidine which occurs in elongation factor 2.</text>
</comment>
<dbReference type="Pfam" id="PF05207">
    <property type="entry name" value="Zn_ribbon_CSL"/>
    <property type="match status" value="1"/>
</dbReference>
<accession>A0A4V1M555</accession>
<dbReference type="PANTHER" id="PTHR21454">
    <property type="entry name" value="DPH3 HOMOLOG-RELATED"/>
    <property type="match status" value="1"/>
</dbReference>
<dbReference type="SUPFAM" id="SSF46565">
    <property type="entry name" value="Chaperone J-domain"/>
    <property type="match status" value="1"/>
</dbReference>
<dbReference type="Pfam" id="PF00226">
    <property type="entry name" value="DnaJ"/>
    <property type="match status" value="1"/>
</dbReference>
<evidence type="ECO:0000313" key="13">
    <source>
        <dbReference type="Proteomes" id="UP000289152"/>
    </source>
</evidence>
<dbReference type="GO" id="GO:0046872">
    <property type="term" value="F:metal ion binding"/>
    <property type="evidence" value="ECO:0007669"/>
    <property type="project" value="UniProtKB-KW"/>
</dbReference>
<evidence type="ECO:0000259" key="10">
    <source>
        <dbReference type="PROSITE" id="PS50076"/>
    </source>
</evidence>
<feature type="domain" description="DPH-type MB" evidence="11">
    <location>
        <begin position="167"/>
        <end position="224"/>
    </location>
</feature>
<evidence type="ECO:0000259" key="11">
    <source>
        <dbReference type="PROSITE" id="PS51074"/>
    </source>
</evidence>
<comment type="caution">
    <text evidence="12">The sequence shown here is derived from an EMBL/GenBank/DDBJ whole genome shotgun (WGS) entry which is preliminary data.</text>
</comment>
<evidence type="ECO:0000256" key="1">
    <source>
        <dbReference type="ARBA" id="ARBA00003474"/>
    </source>
</evidence>
<keyword evidence="7" id="KW-0408">Iron</keyword>
<evidence type="ECO:0000256" key="5">
    <source>
        <dbReference type="ARBA" id="ARBA00021797"/>
    </source>
</evidence>
<evidence type="ECO:0000256" key="2">
    <source>
        <dbReference type="ARBA" id="ARBA00004123"/>
    </source>
</evidence>
<feature type="region of interest" description="Disordered" evidence="9">
    <location>
        <begin position="1"/>
        <end position="21"/>
    </location>
</feature>
<protein>
    <recommendedName>
        <fullName evidence="5">Diphthamide biosynthesis protein 4</fullName>
    </recommendedName>
</protein>
<dbReference type="PRINTS" id="PR00625">
    <property type="entry name" value="JDOMAIN"/>
</dbReference>
<keyword evidence="8" id="KW-0539">Nucleus</keyword>
<reference evidence="12 13" key="1">
    <citation type="submission" date="2016-06" db="EMBL/GenBank/DDBJ databases">
        <title>Evolution of pathogenesis and genome organization in the Tremellales.</title>
        <authorList>
            <person name="Cuomo C."/>
            <person name="Litvintseva A."/>
            <person name="Heitman J."/>
            <person name="Chen Y."/>
            <person name="Sun S."/>
            <person name="Springer D."/>
            <person name="Dromer F."/>
            <person name="Young S."/>
            <person name="Zeng Q."/>
            <person name="Chapman S."/>
            <person name="Gujja S."/>
            <person name="Saif S."/>
            <person name="Birren B."/>
        </authorList>
    </citation>
    <scope>NUCLEOTIDE SEQUENCE [LARGE SCALE GENOMIC DNA]</scope>
    <source>
        <strain evidence="12 13">ATCC 28783</strain>
    </source>
</reference>
<dbReference type="InterPro" id="IPR036671">
    <property type="entry name" value="DPH_MB_sf"/>
</dbReference>
<dbReference type="PROSITE" id="PS50076">
    <property type="entry name" value="DNAJ_2"/>
    <property type="match status" value="1"/>
</dbReference>
<dbReference type="GO" id="GO:0017183">
    <property type="term" value="P:protein histidyl modification to diphthamide"/>
    <property type="evidence" value="ECO:0007669"/>
    <property type="project" value="UniProtKB-UniPathway"/>
</dbReference>
<organism evidence="12 13">
    <name type="scientific">Tremella mesenterica</name>
    <name type="common">Jelly fungus</name>
    <dbReference type="NCBI Taxonomy" id="5217"/>
    <lineage>
        <taxon>Eukaryota</taxon>
        <taxon>Fungi</taxon>
        <taxon>Dikarya</taxon>
        <taxon>Basidiomycota</taxon>
        <taxon>Agaricomycotina</taxon>
        <taxon>Tremellomycetes</taxon>
        <taxon>Tremellales</taxon>
        <taxon>Tremellaceae</taxon>
        <taxon>Tremella</taxon>
    </lineage>
</organism>
<dbReference type="InterPro" id="IPR036869">
    <property type="entry name" value="J_dom_sf"/>
</dbReference>
<evidence type="ECO:0000256" key="7">
    <source>
        <dbReference type="ARBA" id="ARBA00023004"/>
    </source>
</evidence>
<dbReference type="InterPro" id="IPR001623">
    <property type="entry name" value="DnaJ_domain"/>
</dbReference>
<dbReference type="Gene3D" id="1.10.287.110">
    <property type="entry name" value="DnaJ domain"/>
    <property type="match status" value="1"/>
</dbReference>
<dbReference type="STRING" id="5217.A0A4V1M555"/>
<evidence type="ECO:0000256" key="6">
    <source>
        <dbReference type="ARBA" id="ARBA00022723"/>
    </source>
</evidence>
<dbReference type="UniPathway" id="UPA00559"/>
<gene>
    <name evidence="12" type="ORF">M231_00243</name>
</gene>
<feature type="domain" description="J" evidence="10">
    <location>
        <begin position="39"/>
        <end position="121"/>
    </location>
</feature>
<evidence type="ECO:0000256" key="8">
    <source>
        <dbReference type="ARBA" id="ARBA00023242"/>
    </source>
</evidence>
<dbReference type="GO" id="GO:0005634">
    <property type="term" value="C:nucleus"/>
    <property type="evidence" value="ECO:0007669"/>
    <property type="project" value="UniProtKB-SubCell"/>
</dbReference>
<name>A0A4V1M555_TREME</name>
<comment type="similarity">
    <text evidence="4">Belongs to the DPH4 family.</text>
</comment>
<dbReference type="EMBL" id="SDIL01000001">
    <property type="protein sequence ID" value="RXK42687.1"/>
    <property type="molecule type" value="Genomic_DNA"/>
</dbReference>
<comment type="subcellular location">
    <subcellularLocation>
        <location evidence="3">Cytoplasm</location>
    </subcellularLocation>
    <subcellularLocation>
        <location evidence="2">Nucleus</location>
    </subcellularLocation>
</comment>
<keyword evidence="6" id="KW-0479">Metal-binding</keyword>
<dbReference type="InParanoid" id="A0A4V1M555"/>